<name>A0A5K1I0C9_9GAMM</name>
<dbReference type="EMBL" id="CABVOU010000027">
    <property type="protein sequence ID" value="VVZ95284.1"/>
    <property type="molecule type" value="Genomic_DNA"/>
</dbReference>
<sequence>MGFAEAYTNTLDTQERIDAFASPEGQASVRGVMARIFSEKDASDELSDLQGALVPVALDTLDSSDATPFHFDVGTDSFLLFDDVAQQSHTWIENFSDDDTLQLVGVLAEDVAVSTDDQATYIAFDDGLGAVSKIALVGVSGDFTSVGQINSAGVGELTFE</sequence>
<proteinExistence type="predicted"/>
<dbReference type="Proteomes" id="UP000326725">
    <property type="component" value="Unassembled WGS sequence"/>
</dbReference>
<accession>A0A5K1I0C9</accession>
<evidence type="ECO:0000313" key="2">
    <source>
        <dbReference type="Proteomes" id="UP000326725"/>
    </source>
</evidence>
<protein>
    <submittedName>
        <fullName evidence="1">Uncharacterized protein</fullName>
    </submittedName>
</protein>
<gene>
    <name evidence="1" type="ORF">HALO32_01349</name>
</gene>
<evidence type="ECO:0000313" key="1">
    <source>
        <dbReference type="EMBL" id="VVZ95284.1"/>
    </source>
</evidence>
<reference evidence="1 2" key="1">
    <citation type="submission" date="2019-09" db="EMBL/GenBank/DDBJ databases">
        <authorList>
            <person name="Criscuolo A."/>
        </authorList>
    </citation>
    <scope>NUCLEOTIDE SEQUENCE [LARGE SCALE GENOMIC DNA]</scope>
    <source>
        <strain evidence="2">3(2)</strain>
    </source>
</reference>
<dbReference type="RefSeq" id="WP_151442998.1">
    <property type="nucleotide sequence ID" value="NZ_CABVOU010000027.1"/>
</dbReference>
<keyword evidence="2" id="KW-1185">Reference proteome</keyword>
<organism evidence="1 2">
    <name type="scientific">Halomonas lysinitropha</name>
    <dbReference type="NCBI Taxonomy" id="2607506"/>
    <lineage>
        <taxon>Bacteria</taxon>
        <taxon>Pseudomonadati</taxon>
        <taxon>Pseudomonadota</taxon>
        <taxon>Gammaproteobacteria</taxon>
        <taxon>Oceanospirillales</taxon>
        <taxon>Halomonadaceae</taxon>
        <taxon>Halomonas</taxon>
    </lineage>
</organism>
<dbReference type="AlphaFoldDB" id="A0A5K1I0C9"/>